<proteinExistence type="predicted"/>
<dbReference type="Proteomes" id="UP000565576">
    <property type="component" value="Unassembled WGS sequence"/>
</dbReference>
<organism evidence="1 2">
    <name type="scientific">Rhizobium lusitanum</name>
    <dbReference type="NCBI Taxonomy" id="293958"/>
    <lineage>
        <taxon>Bacteria</taxon>
        <taxon>Pseudomonadati</taxon>
        <taxon>Pseudomonadota</taxon>
        <taxon>Alphaproteobacteria</taxon>
        <taxon>Hyphomicrobiales</taxon>
        <taxon>Rhizobiaceae</taxon>
        <taxon>Rhizobium/Agrobacterium group</taxon>
        <taxon>Rhizobium</taxon>
    </lineage>
</organism>
<dbReference type="EMBL" id="JACHBG010000017">
    <property type="protein sequence ID" value="MBB6487950.1"/>
    <property type="molecule type" value="Genomic_DNA"/>
</dbReference>
<reference evidence="1 2" key="1">
    <citation type="submission" date="2020-08" db="EMBL/GenBank/DDBJ databases">
        <title>Genomic Encyclopedia of Type Strains, Phase IV (KMG-V): Genome sequencing to study the core and pangenomes of soil and plant-associated prokaryotes.</title>
        <authorList>
            <person name="Whitman W."/>
        </authorList>
    </citation>
    <scope>NUCLEOTIDE SEQUENCE [LARGE SCALE GENOMIC DNA]</scope>
    <source>
        <strain evidence="1 2">SEMIA 4060</strain>
    </source>
</reference>
<gene>
    <name evidence="1" type="ORF">GGD46_005260</name>
</gene>
<name>A0A7X0IVF7_9HYPH</name>
<sequence>MKTATDPIYKAIIGAKVSLLVTNTSLGSWLSDLQPIDRSDSCKDIELAGRNLWYNREFIKSLTSVQLREKLIRFAIQRRALQYAPGGPPDAASD</sequence>
<accession>A0A7X0IVF7</accession>
<evidence type="ECO:0000313" key="1">
    <source>
        <dbReference type="EMBL" id="MBB6487950.1"/>
    </source>
</evidence>
<protein>
    <submittedName>
        <fullName evidence="1">Uncharacterized protein</fullName>
    </submittedName>
</protein>
<comment type="caution">
    <text evidence="1">The sequence shown here is derived from an EMBL/GenBank/DDBJ whole genome shotgun (WGS) entry which is preliminary data.</text>
</comment>
<evidence type="ECO:0000313" key="2">
    <source>
        <dbReference type="Proteomes" id="UP000565576"/>
    </source>
</evidence>
<dbReference type="AlphaFoldDB" id="A0A7X0IVF7"/>